<evidence type="ECO:0000259" key="2">
    <source>
        <dbReference type="Pfam" id="PF00149"/>
    </source>
</evidence>
<dbReference type="SUPFAM" id="SSF56300">
    <property type="entry name" value="Metallo-dependent phosphatases"/>
    <property type="match status" value="1"/>
</dbReference>
<dbReference type="InterPro" id="IPR004843">
    <property type="entry name" value="Calcineurin-like_PHP"/>
</dbReference>
<reference evidence="4" key="1">
    <citation type="submission" date="2016-11" db="UniProtKB">
        <authorList>
            <consortium name="WormBaseParasite"/>
        </authorList>
    </citation>
    <scope>IDENTIFICATION</scope>
</reference>
<evidence type="ECO:0000313" key="3">
    <source>
        <dbReference type="Proteomes" id="UP000095283"/>
    </source>
</evidence>
<dbReference type="Pfam" id="PF00149">
    <property type="entry name" value="Metallophos"/>
    <property type="match status" value="1"/>
</dbReference>
<dbReference type="PANTHER" id="PTHR12905:SF19">
    <property type="entry name" value="UPF0046 PROTEIN K07C11.7"/>
    <property type="match status" value="1"/>
</dbReference>
<keyword evidence="3" id="KW-1185">Reference proteome</keyword>
<comment type="similarity">
    <text evidence="1">Belongs to the UPF0046 family.</text>
</comment>
<evidence type="ECO:0000313" key="4">
    <source>
        <dbReference type="WBParaSite" id="Hba_18697"/>
    </source>
</evidence>
<organism evidence="3 4">
    <name type="scientific">Heterorhabditis bacteriophora</name>
    <name type="common">Entomopathogenic nematode worm</name>
    <dbReference type="NCBI Taxonomy" id="37862"/>
    <lineage>
        <taxon>Eukaryota</taxon>
        <taxon>Metazoa</taxon>
        <taxon>Ecdysozoa</taxon>
        <taxon>Nematoda</taxon>
        <taxon>Chromadorea</taxon>
        <taxon>Rhabditida</taxon>
        <taxon>Rhabditina</taxon>
        <taxon>Rhabditomorpha</taxon>
        <taxon>Strongyloidea</taxon>
        <taxon>Heterorhabditidae</taxon>
        <taxon>Heterorhabditis</taxon>
    </lineage>
</organism>
<dbReference type="WBParaSite" id="Hba_18697">
    <property type="protein sequence ID" value="Hba_18697"/>
    <property type="gene ID" value="Hba_18697"/>
</dbReference>
<accession>A0A1I7XLP4</accession>
<protein>
    <submittedName>
        <fullName evidence="4">Metallophos domain-containing protein</fullName>
    </submittedName>
</protein>
<sequence length="206" mass="23406">MSTKLDPHSEEEYWNTIKQRKIQIPITVNEQGEVNLAPLEPHLKVVCISDTHEQLDSLTVGLNQNKGIVFACSIHLQNVPDGDVLIHAGDFTNFGSEEEVRKFNKQMERFPHKYKLVVAGNHELGFDDTEVIEDRLEIYKGLGTKSGYHLLTSIENVRFYGSSWHPLPGYPFSVPRTRLAKYWSTIPSDTDVLITHSPPLGMIMYA</sequence>
<evidence type="ECO:0000256" key="1">
    <source>
        <dbReference type="ARBA" id="ARBA00007993"/>
    </source>
</evidence>
<dbReference type="GO" id="GO:0016787">
    <property type="term" value="F:hydrolase activity"/>
    <property type="evidence" value="ECO:0007669"/>
    <property type="project" value="InterPro"/>
</dbReference>
<dbReference type="AlphaFoldDB" id="A0A1I7XLP4"/>
<proteinExistence type="inferred from homology"/>
<dbReference type="InterPro" id="IPR051693">
    <property type="entry name" value="UPF0046_metallophosphoest"/>
</dbReference>
<feature type="domain" description="Calcineurin-like phosphoesterase" evidence="2">
    <location>
        <begin position="43"/>
        <end position="200"/>
    </location>
</feature>
<name>A0A1I7XLP4_HETBA</name>
<dbReference type="InterPro" id="IPR029052">
    <property type="entry name" value="Metallo-depent_PP-like"/>
</dbReference>
<dbReference type="Proteomes" id="UP000095283">
    <property type="component" value="Unplaced"/>
</dbReference>
<dbReference type="PANTHER" id="PTHR12905">
    <property type="entry name" value="METALLOPHOSPHOESTERASE"/>
    <property type="match status" value="1"/>
</dbReference>
<dbReference type="Gene3D" id="3.60.21.10">
    <property type="match status" value="1"/>
</dbReference>